<evidence type="ECO:0000256" key="1">
    <source>
        <dbReference type="ARBA" id="ARBA00006854"/>
    </source>
</evidence>
<evidence type="ECO:0000259" key="3">
    <source>
        <dbReference type="Pfam" id="PF07814"/>
    </source>
</evidence>
<feature type="compositionally biased region" description="Basic residues" evidence="2">
    <location>
        <begin position="84"/>
        <end position="95"/>
    </location>
</feature>
<dbReference type="SUPFAM" id="SSF48371">
    <property type="entry name" value="ARM repeat"/>
    <property type="match status" value="1"/>
</dbReference>
<comment type="similarity">
    <text evidence="1">Belongs to the WAPL family.</text>
</comment>
<evidence type="ECO:0000256" key="2">
    <source>
        <dbReference type="SAM" id="MobiDB-lite"/>
    </source>
</evidence>
<dbReference type="OrthoDB" id="78088at2759"/>
<feature type="compositionally biased region" description="Low complexity" evidence="2">
    <location>
        <begin position="534"/>
        <end position="558"/>
    </location>
</feature>
<dbReference type="Pfam" id="PF07814">
    <property type="entry name" value="WAPL"/>
    <property type="match status" value="1"/>
</dbReference>
<accession>A0A1Q3CK86</accession>
<feature type="region of interest" description="Disordered" evidence="2">
    <location>
        <begin position="54"/>
        <end position="106"/>
    </location>
</feature>
<dbReference type="InterPro" id="IPR022771">
    <property type="entry name" value="WAPL_C"/>
</dbReference>
<dbReference type="PANTHER" id="PTHR22100:SF13">
    <property type="entry name" value="WINGS APART-LIKE PROTEIN HOMOLOG"/>
    <property type="match status" value="1"/>
</dbReference>
<dbReference type="FunCoup" id="A0A1Q3CK86">
    <property type="interactions" value="1868"/>
</dbReference>
<feature type="region of interest" description="Disordered" evidence="2">
    <location>
        <begin position="519"/>
        <end position="558"/>
    </location>
</feature>
<comment type="caution">
    <text evidence="4">The sequence shown here is derived from an EMBL/GenBank/DDBJ whole genome shotgun (WGS) entry which is preliminary data.</text>
</comment>
<evidence type="ECO:0000313" key="5">
    <source>
        <dbReference type="Proteomes" id="UP000187406"/>
    </source>
</evidence>
<feature type="compositionally biased region" description="Low complexity" evidence="2">
    <location>
        <begin position="68"/>
        <end position="78"/>
    </location>
</feature>
<dbReference type="FunFam" id="1.25.10.10:FF:000519">
    <property type="entry name" value="WAPL (Wings apart-like protein regulation of heterochromatin) protein"/>
    <property type="match status" value="1"/>
</dbReference>
<sequence length="909" mass="99617">MIVRTYGRRNRTITRSYTDNTNAINDDVLLDPFSDSQETPQDFYNFQFPSQESTTSLWSSLDPPDPYSFPSSSSQDNSQIGVVKKPKKSPNKIRRREREIERPGKKMCSGSLIPATSTLMEAQEFGEMMEHVDEVNFALDGLKKGQPVRIRRASLLSLLAISGTVQQRRLLRTQGFAKTITDAILGLSFDDSPSNLAAAALFYILTSDGQDDHILELPSCIQFLIKLLKPMISTVTKDKGRSIGGKLLALCKDSDILRDTTKTSDSSSAAIFSKVQDILISCKEMKSGHVVDGGVRRPELNPKWMALLTMEKACLSKISFEDTTGTVRKTGGNFKEKLRELGGLDAVFEVAVNCYLVIEGWAGCSSPSIQALKDDSNLQSLELLLKCLKIMENATFLSKDNQTHLLGMKGSLDSSGSRISCTKLVISVIKILSGLYLLKSPAKSSDENPNNQSNGTNHASELALISDCGVDSNEAIFISSSKDCSFVELSSNGASFNMSQDSPWSSTVQLAHSISNSETTATSMNDSFSRKMRVSSSTSGSCSGMVRSSSSRKPVKSNGSSTNLYFDFNKISNGTKDVKTELLEESQDPFAFDEDDFEPSKWDLLSGKKQESTIQKGRGKYRERGDGCEIQLMMSQQESSNWQNCQQISSNVEQHKDNELSCSHAADEEISSLLGDCLLTAVKVLMNLTNDNPIGCQQIAACGGLESMSLLIASHFPSFSSSGSFYREIKEDTMGSELNDNKNIHLSDQELDFLVAILGLLVNLVEKDGHNRSRLAATNVSIPTSEGFDDYSHGDVIPLLSSIFIANRGVGDAEGEEKALTWNDEAAILQGEKEAEKMIVEAYSALLLAFLSTESKSIRDSIAECLPNHNIAILVPVLERFLAFHLTLNMISPETHKAVSEVIESCRIP</sequence>
<proteinExistence type="inferred from homology"/>
<protein>
    <submittedName>
        <fullName evidence="4">WAPL domain-containing protein</fullName>
    </submittedName>
</protein>
<feature type="domain" description="Wings apart-like protein C-terminal" evidence="3">
    <location>
        <begin position="117"/>
        <end position="768"/>
    </location>
</feature>
<gene>
    <name evidence="4" type="ORF">CFOL_v3_23962</name>
</gene>
<dbReference type="Gene3D" id="1.25.10.10">
    <property type="entry name" value="Leucine-rich Repeat Variant"/>
    <property type="match status" value="2"/>
</dbReference>
<dbReference type="AlphaFoldDB" id="A0A1Q3CK86"/>
<dbReference type="InParanoid" id="A0A1Q3CK86"/>
<organism evidence="4 5">
    <name type="scientific">Cephalotus follicularis</name>
    <name type="common">Albany pitcher plant</name>
    <dbReference type="NCBI Taxonomy" id="3775"/>
    <lineage>
        <taxon>Eukaryota</taxon>
        <taxon>Viridiplantae</taxon>
        <taxon>Streptophyta</taxon>
        <taxon>Embryophyta</taxon>
        <taxon>Tracheophyta</taxon>
        <taxon>Spermatophyta</taxon>
        <taxon>Magnoliopsida</taxon>
        <taxon>eudicotyledons</taxon>
        <taxon>Gunneridae</taxon>
        <taxon>Pentapetalae</taxon>
        <taxon>rosids</taxon>
        <taxon>fabids</taxon>
        <taxon>Oxalidales</taxon>
        <taxon>Cephalotaceae</taxon>
        <taxon>Cephalotus</taxon>
    </lineage>
</organism>
<keyword evidence="5" id="KW-1185">Reference proteome</keyword>
<dbReference type="InterPro" id="IPR016024">
    <property type="entry name" value="ARM-type_fold"/>
</dbReference>
<dbReference type="Proteomes" id="UP000187406">
    <property type="component" value="Unassembled WGS sequence"/>
</dbReference>
<evidence type="ECO:0000313" key="4">
    <source>
        <dbReference type="EMBL" id="GAV80501.1"/>
    </source>
</evidence>
<dbReference type="InterPro" id="IPR039874">
    <property type="entry name" value="WAPL"/>
</dbReference>
<reference evidence="5" key="1">
    <citation type="submission" date="2016-04" db="EMBL/GenBank/DDBJ databases">
        <title>Cephalotus genome sequencing.</title>
        <authorList>
            <person name="Fukushima K."/>
            <person name="Hasebe M."/>
            <person name="Fang X."/>
        </authorList>
    </citation>
    <scope>NUCLEOTIDE SEQUENCE [LARGE SCALE GENOMIC DNA]</scope>
    <source>
        <strain evidence="5">cv. St1</strain>
    </source>
</reference>
<name>A0A1Q3CK86_CEPFO</name>
<dbReference type="InterPro" id="IPR011989">
    <property type="entry name" value="ARM-like"/>
</dbReference>
<dbReference type="STRING" id="3775.A0A1Q3CK86"/>
<dbReference type="EMBL" id="BDDD01002191">
    <property type="protein sequence ID" value="GAV80501.1"/>
    <property type="molecule type" value="Genomic_DNA"/>
</dbReference>
<dbReference type="PANTHER" id="PTHR22100">
    <property type="entry name" value="WINGS APART-LIKE PROTEIN HOMOLOG"/>
    <property type="match status" value="1"/>
</dbReference>